<protein>
    <recommendedName>
        <fullName evidence="4">Transmembrane protein</fullName>
    </recommendedName>
</protein>
<comment type="caution">
    <text evidence="2">The sequence shown here is derived from an EMBL/GenBank/DDBJ whole genome shotgun (WGS) entry which is preliminary data.</text>
</comment>
<keyword evidence="1" id="KW-0812">Transmembrane</keyword>
<accession>A0A9P4MC35</accession>
<proteinExistence type="predicted"/>
<dbReference type="EMBL" id="ML996093">
    <property type="protein sequence ID" value="KAF2148290.1"/>
    <property type="molecule type" value="Genomic_DNA"/>
</dbReference>
<dbReference type="Proteomes" id="UP000799439">
    <property type="component" value="Unassembled WGS sequence"/>
</dbReference>
<feature type="transmembrane region" description="Helical" evidence="1">
    <location>
        <begin position="39"/>
        <end position="58"/>
    </location>
</feature>
<keyword evidence="3" id="KW-1185">Reference proteome</keyword>
<keyword evidence="1" id="KW-0472">Membrane</keyword>
<sequence length="106" mass="12518">MARHRTRRRHVRIPNWTETKFPSKRDGQDVQSCFSHHRFVRGLTLPLVLLVQLLHLFFLVSPNYPSTLRTFHYFLFNLFCKITSTLLQQTVPDRHIPTFVDGGLSI</sequence>
<dbReference type="AlphaFoldDB" id="A0A9P4MC35"/>
<evidence type="ECO:0000313" key="3">
    <source>
        <dbReference type="Proteomes" id="UP000799439"/>
    </source>
</evidence>
<keyword evidence="1" id="KW-1133">Transmembrane helix</keyword>
<gene>
    <name evidence="2" type="ORF">K461DRAFT_282721</name>
</gene>
<evidence type="ECO:0000256" key="1">
    <source>
        <dbReference type="SAM" id="Phobius"/>
    </source>
</evidence>
<name>A0A9P4MC35_9PEZI</name>
<evidence type="ECO:0000313" key="2">
    <source>
        <dbReference type="EMBL" id="KAF2148290.1"/>
    </source>
</evidence>
<evidence type="ECO:0008006" key="4">
    <source>
        <dbReference type="Google" id="ProtNLM"/>
    </source>
</evidence>
<organism evidence="2 3">
    <name type="scientific">Myriangium duriaei CBS 260.36</name>
    <dbReference type="NCBI Taxonomy" id="1168546"/>
    <lineage>
        <taxon>Eukaryota</taxon>
        <taxon>Fungi</taxon>
        <taxon>Dikarya</taxon>
        <taxon>Ascomycota</taxon>
        <taxon>Pezizomycotina</taxon>
        <taxon>Dothideomycetes</taxon>
        <taxon>Dothideomycetidae</taxon>
        <taxon>Myriangiales</taxon>
        <taxon>Myriangiaceae</taxon>
        <taxon>Myriangium</taxon>
    </lineage>
</organism>
<reference evidence="2" key="1">
    <citation type="journal article" date="2020" name="Stud. Mycol.">
        <title>101 Dothideomycetes genomes: a test case for predicting lifestyles and emergence of pathogens.</title>
        <authorList>
            <person name="Haridas S."/>
            <person name="Albert R."/>
            <person name="Binder M."/>
            <person name="Bloem J."/>
            <person name="Labutti K."/>
            <person name="Salamov A."/>
            <person name="Andreopoulos B."/>
            <person name="Baker S."/>
            <person name="Barry K."/>
            <person name="Bills G."/>
            <person name="Bluhm B."/>
            <person name="Cannon C."/>
            <person name="Castanera R."/>
            <person name="Culley D."/>
            <person name="Daum C."/>
            <person name="Ezra D."/>
            <person name="Gonzalez J."/>
            <person name="Henrissat B."/>
            <person name="Kuo A."/>
            <person name="Liang C."/>
            <person name="Lipzen A."/>
            <person name="Lutzoni F."/>
            <person name="Magnuson J."/>
            <person name="Mondo S."/>
            <person name="Nolan M."/>
            <person name="Ohm R."/>
            <person name="Pangilinan J."/>
            <person name="Park H.-J."/>
            <person name="Ramirez L."/>
            <person name="Alfaro M."/>
            <person name="Sun H."/>
            <person name="Tritt A."/>
            <person name="Yoshinaga Y."/>
            <person name="Zwiers L.-H."/>
            <person name="Turgeon B."/>
            <person name="Goodwin S."/>
            <person name="Spatafora J."/>
            <person name="Crous P."/>
            <person name="Grigoriev I."/>
        </authorList>
    </citation>
    <scope>NUCLEOTIDE SEQUENCE</scope>
    <source>
        <strain evidence="2">CBS 260.36</strain>
    </source>
</reference>